<organism evidence="3 4">
    <name type="scientific">Streptomyces globisporus C-1027</name>
    <dbReference type="NCBI Taxonomy" id="1172567"/>
    <lineage>
        <taxon>Bacteria</taxon>
        <taxon>Bacillati</taxon>
        <taxon>Actinomycetota</taxon>
        <taxon>Actinomycetes</taxon>
        <taxon>Kitasatosporales</taxon>
        <taxon>Streptomycetaceae</taxon>
        <taxon>Streptomyces</taxon>
    </lineage>
</organism>
<dbReference type="EMBL" id="CP013738">
    <property type="protein sequence ID" value="ALU95014.1"/>
    <property type="molecule type" value="Genomic_DNA"/>
</dbReference>
<gene>
    <name evidence="3" type="ORF">WQO_17775</name>
</gene>
<feature type="signal peptide" evidence="2">
    <location>
        <begin position="1"/>
        <end position="26"/>
    </location>
</feature>
<name>A0A0U3KQ99_STRGL</name>
<evidence type="ECO:0000256" key="1">
    <source>
        <dbReference type="SAM" id="MobiDB-lite"/>
    </source>
</evidence>
<keyword evidence="2" id="KW-0732">Signal</keyword>
<dbReference type="GeneID" id="27784216"/>
<dbReference type="KEGG" id="sgb:WQO_17775"/>
<reference evidence="3 4" key="1">
    <citation type="journal article" date="2012" name="J. Bacteriol.">
        <title>Draft genome sequence of Streptomyces globisporus C-1027, which produces an antitumor antibiotic consisting of a nine-membered enediyne with a chromoprotein.</title>
        <authorList>
            <person name="Wang L."/>
            <person name="Wang S."/>
            <person name="He Q."/>
            <person name="Yu T."/>
            <person name="Li Q."/>
            <person name="Hong B."/>
        </authorList>
    </citation>
    <scope>NUCLEOTIDE SEQUENCE [LARGE SCALE GENOMIC DNA]</scope>
    <source>
        <strain evidence="3 4">C-1027</strain>
    </source>
</reference>
<evidence type="ECO:0000313" key="4">
    <source>
        <dbReference type="Proteomes" id="UP000064183"/>
    </source>
</evidence>
<accession>A0A0U3KQ99</accession>
<feature type="compositionally biased region" description="Polar residues" evidence="1">
    <location>
        <begin position="67"/>
        <end position="76"/>
    </location>
</feature>
<dbReference type="AlphaFoldDB" id="A0A0U3KQ99"/>
<evidence type="ECO:0000256" key="2">
    <source>
        <dbReference type="SAM" id="SignalP"/>
    </source>
</evidence>
<sequence length="76" mass="7234">MNTKNAVHAALLATALIAGTAIPAFAAGGTSDGSAADQAVAAVQKVTGITDIAGGSTQGAVMETERGSVTVSTTTS</sequence>
<dbReference type="Proteomes" id="UP000064183">
    <property type="component" value="Chromosome"/>
</dbReference>
<protein>
    <recommendedName>
        <fullName evidence="5">Secreted protein</fullName>
    </recommendedName>
</protein>
<proteinExistence type="predicted"/>
<evidence type="ECO:0008006" key="5">
    <source>
        <dbReference type="Google" id="ProtNLM"/>
    </source>
</evidence>
<evidence type="ECO:0000313" key="3">
    <source>
        <dbReference type="EMBL" id="ALU95014.1"/>
    </source>
</evidence>
<dbReference type="RefSeq" id="WP_010064860.1">
    <property type="nucleotide sequence ID" value="NZ_CP013738.1"/>
</dbReference>
<feature type="chain" id="PRO_5006841078" description="Secreted protein" evidence="2">
    <location>
        <begin position="27"/>
        <end position="76"/>
    </location>
</feature>
<feature type="region of interest" description="Disordered" evidence="1">
    <location>
        <begin position="57"/>
        <end position="76"/>
    </location>
</feature>